<name>A0ABW1SNJ8_9LACO</name>
<dbReference type="Pfam" id="PF02698">
    <property type="entry name" value="DUF218"/>
    <property type="match status" value="1"/>
</dbReference>
<proteinExistence type="predicted"/>
<dbReference type="PANTHER" id="PTHR30336:SF4">
    <property type="entry name" value="ENVELOPE BIOGENESIS FACTOR ELYC"/>
    <property type="match status" value="1"/>
</dbReference>
<evidence type="ECO:0000259" key="2">
    <source>
        <dbReference type="Pfam" id="PF02698"/>
    </source>
</evidence>
<accession>A0ABW1SNJ8</accession>
<dbReference type="InterPro" id="IPR051599">
    <property type="entry name" value="Cell_Envelope_Assoc"/>
</dbReference>
<feature type="transmembrane region" description="Helical" evidence="1">
    <location>
        <begin position="51"/>
        <end position="75"/>
    </location>
</feature>
<gene>
    <name evidence="3" type="ORF">ACFP1G_00220</name>
</gene>
<keyword evidence="1" id="KW-1133">Transmembrane helix</keyword>
<dbReference type="InterPro" id="IPR014729">
    <property type="entry name" value="Rossmann-like_a/b/a_fold"/>
</dbReference>
<dbReference type="InterPro" id="IPR003848">
    <property type="entry name" value="DUF218"/>
</dbReference>
<dbReference type="RefSeq" id="WP_125692791.1">
    <property type="nucleotide sequence ID" value="NZ_JBHSSK010000001.1"/>
</dbReference>
<keyword evidence="1" id="KW-0472">Membrane</keyword>
<dbReference type="PANTHER" id="PTHR30336">
    <property type="entry name" value="INNER MEMBRANE PROTEIN, PROBABLE PERMEASE"/>
    <property type="match status" value="1"/>
</dbReference>
<dbReference type="EMBL" id="JBHSSK010000001">
    <property type="protein sequence ID" value="MFC6205935.1"/>
    <property type="molecule type" value="Genomic_DNA"/>
</dbReference>
<protein>
    <submittedName>
        <fullName evidence="3">YdcF family protein</fullName>
    </submittedName>
</protein>
<keyword evidence="1" id="KW-0812">Transmembrane</keyword>
<feature type="transmembrane region" description="Helical" evidence="1">
    <location>
        <begin position="120"/>
        <end position="145"/>
    </location>
</feature>
<feature type="domain" description="DUF218" evidence="2">
    <location>
        <begin position="156"/>
        <end position="293"/>
    </location>
</feature>
<dbReference type="Proteomes" id="UP001596254">
    <property type="component" value="Unassembled WGS sequence"/>
</dbReference>
<evidence type="ECO:0000313" key="3">
    <source>
        <dbReference type="EMBL" id="MFC6205935.1"/>
    </source>
</evidence>
<dbReference type="Gene3D" id="3.40.50.620">
    <property type="entry name" value="HUPs"/>
    <property type="match status" value="1"/>
</dbReference>
<feature type="transmembrane region" description="Helical" evidence="1">
    <location>
        <begin position="87"/>
        <end position="108"/>
    </location>
</feature>
<reference evidence="4" key="1">
    <citation type="journal article" date="2019" name="Int. J. Syst. Evol. Microbiol.">
        <title>The Global Catalogue of Microorganisms (GCM) 10K type strain sequencing project: providing services to taxonomists for standard genome sequencing and annotation.</title>
        <authorList>
            <consortium name="The Broad Institute Genomics Platform"/>
            <consortium name="The Broad Institute Genome Sequencing Center for Infectious Disease"/>
            <person name="Wu L."/>
            <person name="Ma J."/>
        </authorList>
    </citation>
    <scope>NUCLEOTIDE SEQUENCE [LARGE SCALE GENOMIC DNA]</scope>
    <source>
        <strain evidence="4">CCM 8905</strain>
    </source>
</reference>
<evidence type="ECO:0000256" key="1">
    <source>
        <dbReference type="SAM" id="Phobius"/>
    </source>
</evidence>
<comment type="caution">
    <text evidence="3">The sequence shown here is derived from an EMBL/GenBank/DDBJ whole genome shotgun (WGS) entry which is preliminary data.</text>
</comment>
<dbReference type="CDD" id="cd06259">
    <property type="entry name" value="YdcF-like"/>
    <property type="match status" value="1"/>
</dbReference>
<sequence>MVLSTIVLLVCLTALFTFWQPRGLTSAVVTTVSCALIIIVASFSKHLWAQVLAHVGWTLIALVGGLGIFTLLLILNAPHLVFRKQEHLTYGLIAGIWLWVILAVGWGYSLNSGHFGSSFWPWLTFIPAFSTYLGILFAASVLGALRADWWRAKRADTLLVLGAGLQHGDQIGRVLGSRLDTALAFAQRQTKKPTMIVSGGQGPDETCPESTAMAAYLVARGWDAKDIIEEKQATNTLSNVLYSQRLWSQLPDGGGKVIIVTSNYHLFRAEHLASELGLRIGGYPAHVRWSYLPGAWAREFLAIIMLHPRLHRGVLVGFLTANVLWLLLIS</sequence>
<organism evidence="3 4">
    <name type="scientific">Levilactobacillus tongjiangensis</name>
    <dbReference type="NCBI Taxonomy" id="2486023"/>
    <lineage>
        <taxon>Bacteria</taxon>
        <taxon>Bacillati</taxon>
        <taxon>Bacillota</taxon>
        <taxon>Bacilli</taxon>
        <taxon>Lactobacillales</taxon>
        <taxon>Lactobacillaceae</taxon>
        <taxon>Levilactobacillus</taxon>
    </lineage>
</organism>
<feature type="transmembrane region" description="Helical" evidence="1">
    <location>
        <begin position="310"/>
        <end position="329"/>
    </location>
</feature>
<evidence type="ECO:0000313" key="4">
    <source>
        <dbReference type="Proteomes" id="UP001596254"/>
    </source>
</evidence>
<keyword evidence="4" id="KW-1185">Reference proteome</keyword>